<feature type="domain" description="Sir1 ORC-binding" evidence="2">
    <location>
        <begin position="10"/>
        <end position="127"/>
    </location>
</feature>
<dbReference type="InterPro" id="IPR037240">
    <property type="entry name" value="ORC1-binding_dom"/>
</dbReference>
<dbReference type="InterPro" id="IPR011545">
    <property type="entry name" value="DEAD/DEAH_box_helicase_dom"/>
</dbReference>
<dbReference type="AlphaFoldDB" id="A0A7H9HPZ6"/>
<accession>A0A7H9HPZ6</accession>
<dbReference type="EMBL" id="CP059268">
    <property type="protein sequence ID" value="QLQ79359.1"/>
    <property type="molecule type" value="Genomic_DNA"/>
</dbReference>
<evidence type="ECO:0000259" key="2">
    <source>
        <dbReference type="Pfam" id="PF11603"/>
    </source>
</evidence>
<dbReference type="Pfam" id="PF00270">
    <property type="entry name" value="DEAD"/>
    <property type="match status" value="1"/>
</dbReference>
<reference evidence="3 4" key="1">
    <citation type="submission" date="2020-06" db="EMBL/GenBank/DDBJ databases">
        <title>The yeast mating-type switching endonuclease HO is a domesticated member of an unorthodox homing genetic element family.</title>
        <authorList>
            <person name="Coughlan A.Y."/>
            <person name="Lombardi L."/>
            <person name="Braun-Galleani S."/>
            <person name="Martos A.R."/>
            <person name="Galeote V."/>
            <person name="Bigey F."/>
            <person name="Dequin S."/>
            <person name="Byrne K.P."/>
            <person name="Wolfe K.H."/>
        </authorList>
    </citation>
    <scope>NUCLEOTIDE SEQUENCE [LARGE SCALE GENOMIC DNA]</scope>
    <source>
        <strain evidence="3 4">CBS2947</strain>
    </source>
</reference>
<gene>
    <name evidence="3" type="ORF">HG537_0B07130</name>
</gene>
<feature type="domain" description="DEAD/DEAH-box helicase" evidence="1">
    <location>
        <begin position="798"/>
        <end position="922"/>
    </location>
</feature>
<dbReference type="PANTHER" id="PTHR31583">
    <property type="match status" value="1"/>
</dbReference>
<name>A0A7H9HPZ6_9SACH</name>
<dbReference type="Pfam" id="PF11603">
    <property type="entry name" value="Sir1"/>
    <property type="match status" value="1"/>
</dbReference>
<dbReference type="GO" id="GO:0003676">
    <property type="term" value="F:nucleic acid binding"/>
    <property type="evidence" value="ECO:0007669"/>
    <property type="project" value="InterPro"/>
</dbReference>
<proteinExistence type="predicted"/>
<organism evidence="3 4">
    <name type="scientific">Torulaspora globosa</name>
    <dbReference type="NCBI Taxonomy" id="48254"/>
    <lineage>
        <taxon>Eukaryota</taxon>
        <taxon>Fungi</taxon>
        <taxon>Dikarya</taxon>
        <taxon>Ascomycota</taxon>
        <taxon>Saccharomycotina</taxon>
        <taxon>Saccharomycetes</taxon>
        <taxon>Saccharomycetales</taxon>
        <taxon>Saccharomycetaceae</taxon>
        <taxon>Torulaspora</taxon>
    </lineage>
</organism>
<dbReference type="InterPro" id="IPR021646">
    <property type="entry name" value="Sir1_ORC-binding"/>
</dbReference>
<dbReference type="GO" id="GO:0005524">
    <property type="term" value="F:ATP binding"/>
    <property type="evidence" value="ECO:0007669"/>
    <property type="project" value="InterPro"/>
</dbReference>
<keyword evidence="4" id="KW-1185">Reference proteome</keyword>
<protein>
    <submittedName>
        <fullName evidence="3">Uncharacterized protein</fullName>
    </submittedName>
</protein>
<dbReference type="Gene3D" id="3.40.50.300">
    <property type="entry name" value="P-loop containing nucleotide triphosphate hydrolases"/>
    <property type="match status" value="1"/>
</dbReference>
<dbReference type="OrthoDB" id="4070089at2759"/>
<dbReference type="PANTHER" id="PTHR31583:SF2">
    <property type="match status" value="1"/>
</dbReference>
<dbReference type="InterPro" id="IPR050978">
    <property type="entry name" value="Y'_ATP-dependent_helicase"/>
</dbReference>
<dbReference type="Proteomes" id="UP000510647">
    <property type="component" value="Chromosome 2"/>
</dbReference>
<dbReference type="SUPFAM" id="SSF52540">
    <property type="entry name" value="P-loop containing nucleoside triphosphate hydrolases"/>
    <property type="match status" value="1"/>
</dbReference>
<dbReference type="InterPro" id="IPR027417">
    <property type="entry name" value="P-loop_NTPase"/>
</dbReference>
<evidence type="ECO:0000313" key="3">
    <source>
        <dbReference type="EMBL" id="QLQ79359.1"/>
    </source>
</evidence>
<evidence type="ECO:0000259" key="1">
    <source>
        <dbReference type="Pfam" id="PF00270"/>
    </source>
</evidence>
<evidence type="ECO:0000313" key="4">
    <source>
        <dbReference type="Proteomes" id="UP000510647"/>
    </source>
</evidence>
<sequence length="934" mass="107982">MSQENPQQIRFIAVGGFLLQAVKSDQRYKIVNFKYALRTMNEAEKKRLQNEELFDIDEYLSYENDLLDTSSKMLFEYIAPEQKDFYVDSETGAIKVVTGRTASAVKKSSATELVITITYPTNKKKYLRYSEALSAPTFTNPQDLFTDTLETDNSLSHLLFDIEGLVFTKADSEIMKDCYLNIGFYQDFCEKLMVRCYNVAQAQGNRSLMILDFTGKPRPLIKKFHSKTIKYYGRCIVPYVFMLLRIARLSAFAYYKREEGFTEIDSGRLLHDVVNHSPEDIDVTYWSQVCVDMLLAKDTLGFVLQTLLRCCAMEFENVNLDERREAKSPRHIRKSMDAFKAFLIFCTMSTASGHELFVENDGCDNWKWVKHLYTQAVKAEVNVDQYLFTTVPESQGVTIRGKLFNRQYICDFHSECRSRIESLIDKLNEYFFMPSVEDIACLILRNRSVSFLEPWPDMCSEPTSFYDLIPKAYQADVIPKLRQGNSGTEATKASVESVVNEVARLLVWMVYFGVGHPYRFPELRQLAFAGYQRNVFVDDKTRRLQLYSNYNKNKSSNIVLKTMDGVTSDYLFYFIVVLKQLQFWALGPKYKSINISVESRVLNDNVSPEVKSQRALRRYLFIDTTKGDLISYKSFRDVLDRLPEGERTRLNFRELRQAMCGVIRYYCNMTLEEQNDLHESLVHELMANHSVLTGFEVYAVNRFTTSSLTASGPQNLQMRASARYISWLGLEDAPDVEGRSSTESVTKTMDKKFMVSTEYRRYEDLEHAGRKAFGSDFAFRDESQRIITTDIYLGTLPSRVVQAPTGYGKTEMFRLPLIALASKKNCRYVSFVFVPYTVILADAMRRLKTRNLLRVNDVRDFIDIGYDGATDVYVGVFDDLSQTQFASRIAEWDYANSCRPGGMQVKLGYAIMDEFHNFDLEKYRKPRQLKALNF</sequence>
<dbReference type="SUPFAM" id="SSF144005">
    <property type="entry name" value="ORC1-binding domain"/>
    <property type="match status" value="1"/>
</dbReference>